<dbReference type="Proteomes" id="UP000054886">
    <property type="component" value="Unassembled WGS sequence"/>
</dbReference>
<dbReference type="GO" id="GO:0005634">
    <property type="term" value="C:nucleus"/>
    <property type="evidence" value="ECO:0007669"/>
    <property type="project" value="InterPro"/>
</dbReference>
<comment type="caution">
    <text evidence="3">The sequence shown here is derived from an EMBL/GenBank/DDBJ whole genome shotgun (WGS) entry which is preliminary data.</text>
</comment>
<dbReference type="GO" id="GO:0006355">
    <property type="term" value="P:regulation of DNA-templated transcription"/>
    <property type="evidence" value="ECO:0007669"/>
    <property type="project" value="InterPro"/>
</dbReference>
<dbReference type="Pfam" id="PF10297">
    <property type="entry name" value="Hap4_Hap_bind"/>
    <property type="match status" value="1"/>
</dbReference>
<evidence type="ECO:0000259" key="2">
    <source>
        <dbReference type="Pfam" id="PF10297"/>
    </source>
</evidence>
<dbReference type="VEuPathDB" id="FungiDB:B1J91_K08624g"/>
<feature type="compositionally biased region" description="Low complexity" evidence="1">
    <location>
        <begin position="43"/>
        <end position="81"/>
    </location>
</feature>
<name>A0A0W0DE53_CANGB</name>
<dbReference type="VEuPathDB" id="FungiDB:CAGL0K08624g"/>
<dbReference type="PhylomeDB" id="A0A0W0DE53"/>
<accession>A0A0W0DE53</accession>
<gene>
    <name evidence="3" type="ORF">AO440_003614</name>
</gene>
<evidence type="ECO:0000256" key="1">
    <source>
        <dbReference type="SAM" id="MobiDB-lite"/>
    </source>
</evidence>
<dbReference type="VEuPathDB" id="FungiDB:GVI51_K08481"/>
<organism evidence="3 4">
    <name type="scientific">Candida glabrata</name>
    <name type="common">Yeast</name>
    <name type="synonym">Torulopsis glabrata</name>
    <dbReference type="NCBI Taxonomy" id="5478"/>
    <lineage>
        <taxon>Eukaryota</taxon>
        <taxon>Fungi</taxon>
        <taxon>Dikarya</taxon>
        <taxon>Ascomycota</taxon>
        <taxon>Saccharomycotina</taxon>
        <taxon>Saccharomycetes</taxon>
        <taxon>Saccharomycetales</taxon>
        <taxon>Saccharomycetaceae</taxon>
        <taxon>Nakaseomyces</taxon>
    </lineage>
</organism>
<feature type="domain" description="Hap4 transcription factor heteromerisation" evidence="2">
    <location>
        <begin position="24"/>
        <end position="39"/>
    </location>
</feature>
<dbReference type="AlphaFoldDB" id="A0A0W0DE53"/>
<proteinExistence type="predicted"/>
<dbReference type="VEuPathDB" id="FungiDB:GWK60_K08437"/>
<protein>
    <recommendedName>
        <fullName evidence="2">Hap4 transcription factor heteromerisation domain-containing protein</fullName>
    </recommendedName>
</protein>
<evidence type="ECO:0000313" key="3">
    <source>
        <dbReference type="EMBL" id="KTB02663.1"/>
    </source>
</evidence>
<evidence type="ECO:0000313" key="4">
    <source>
        <dbReference type="Proteomes" id="UP000054886"/>
    </source>
</evidence>
<sequence length="346" mass="37631">MHPVPIAPNLHRPSTGSARLVVRTSKNWVLPPRPRPNRRNTIHSGANSSHTHTNNTHTNNAGNASSATTAVNSAATSAASTPAPPKRKRENSLPVNLKKVKKDYNRVENCLAFLKFDDEEDTTTTSTDIDDDLFSNTSPVSSTCTPLTSASLNLKSVPFNGASAVSGVGMLNLSAGKNGAQKKQQRAKSAQYSYKPSSKDDSKYGNESTLDGDLDLEMEMSMNLDDNINATSFTTATESKPEFFTINNITNATTSASPALNDPVTTDSSLSAKELEDFYNYIPPSLEELIDEQDAHSKNNNGLFRDSLMSKSYESMNLMMFNDPSNTARQQDDLIVDTDGDMFAFI</sequence>
<dbReference type="VEuPathDB" id="FungiDB:GW608_K08415"/>
<feature type="compositionally biased region" description="Low complexity" evidence="1">
    <location>
        <begin position="187"/>
        <end position="196"/>
    </location>
</feature>
<dbReference type="EMBL" id="LLZZ01000123">
    <property type="protein sequence ID" value="KTB02663.1"/>
    <property type="molecule type" value="Genomic_DNA"/>
</dbReference>
<dbReference type="InterPro" id="IPR018287">
    <property type="entry name" value="Hap4_TF_heteromerisation"/>
</dbReference>
<feature type="region of interest" description="Disordered" evidence="1">
    <location>
        <begin position="1"/>
        <end position="95"/>
    </location>
</feature>
<reference evidence="3 4" key="1">
    <citation type="submission" date="2015-10" db="EMBL/GenBank/DDBJ databases">
        <title>Draft genomes sequences of Candida glabrata isolates 1A, 1B, 2A, 2B, 3A and 3B.</title>
        <authorList>
            <person name="Haavelsrud O.E."/>
            <person name="Gaustad P."/>
        </authorList>
    </citation>
    <scope>NUCLEOTIDE SEQUENCE [LARGE SCALE GENOMIC DNA]</scope>
    <source>
        <strain evidence="3">910700640</strain>
    </source>
</reference>
<feature type="region of interest" description="Disordered" evidence="1">
    <location>
        <begin position="177"/>
        <end position="211"/>
    </location>
</feature>